<dbReference type="InterPro" id="IPR006150">
    <property type="entry name" value="Cys_repeat_1"/>
</dbReference>
<dbReference type="SMART" id="SM00289">
    <property type="entry name" value="WR1"/>
    <property type="match status" value="11"/>
</dbReference>
<comment type="caution">
    <text evidence="3">The sequence shown here is derived from an EMBL/GenBank/DDBJ whole genome shotgun (WGS) entry which is preliminary data.</text>
</comment>
<dbReference type="OrthoDB" id="5874482at2759"/>
<name>A0A8S1EK30_9PELO</name>
<reference evidence="3 4" key="1">
    <citation type="submission" date="2020-04" db="EMBL/GenBank/DDBJ databases">
        <authorList>
            <person name="Laetsch R D."/>
            <person name="Stevens L."/>
            <person name="Kumar S."/>
            <person name="Blaxter L. M."/>
        </authorList>
    </citation>
    <scope>NUCLEOTIDE SEQUENCE [LARGE SCALE GENOMIC DNA]</scope>
</reference>
<feature type="domain" description="EB" evidence="2">
    <location>
        <begin position="235"/>
        <end position="286"/>
    </location>
</feature>
<dbReference type="AlphaFoldDB" id="A0A8S1EK30"/>
<gene>
    <name evidence="3" type="ORF">CBOVIS_LOCUS4256</name>
</gene>
<dbReference type="Proteomes" id="UP000494206">
    <property type="component" value="Unassembled WGS sequence"/>
</dbReference>
<evidence type="ECO:0000256" key="1">
    <source>
        <dbReference type="SAM" id="SignalP"/>
    </source>
</evidence>
<dbReference type="PANTHER" id="PTHR37157">
    <property type="entry name" value="PRION-LIKE-(Q/N-RICH) DOMAIN-BEARING PROTEIN 25"/>
    <property type="match status" value="1"/>
</dbReference>
<proteinExistence type="predicted"/>
<protein>
    <recommendedName>
        <fullName evidence="2">EB domain-containing protein</fullName>
    </recommendedName>
</protein>
<dbReference type="Pfam" id="PF01683">
    <property type="entry name" value="EB"/>
    <property type="match status" value="8"/>
</dbReference>
<evidence type="ECO:0000259" key="2">
    <source>
        <dbReference type="Pfam" id="PF01683"/>
    </source>
</evidence>
<sequence length="613" mass="63138">MLLPVLLALFHTASSNCPPGLAPVATTTSSFQSCTPQDACSCYSSSIGAICQYSTMYSNYICCGSTSTQCGPNTSPQVTSAGQPVACRTAGECAPNYLCTAGICCPNLANSTCATGCLQGQIRVNGQCFNSVAIGSACARNEQCVGGASCVSQVCQCAAGYVNVNEQCVISNGVNCPLGTISYNSRCVSLAAPGESCVTNSQCIDNSACTNSVCTCPTSHNLVYGYCLPRPIGSCQNTQALINNQCVLYSIVGETCLADAQCAGGSVCIGGECACRSPTVAMYGYCINARQCAAGEVLVNAQCYPKAPVGGVCTFTQQCLNSGVCTNSICQSGVCYASCAANQACVGSQCLNYVAPGYQCVGSQQCLQNSLCINGVCACPTGTALQNGVCTTTTTTCNANQVLYNNQCYTTVSVGGQCQITQQCLSGSQCLNQVCQCPTGSTYQNGRCSTSNCNVNQVFYNNQCWNTVAVGGQCQITQQCLGNSQCLYSYCQCPAGTTNQNGYCSANGGGNCNANQVLYNGQCLNKVSIGSMCTVSQQCLGNSQCLNSYCQCGAGLSNVNGQCQTGNTANLCPSGQQVQLAANGEPINCLVAVCSTNSFCQYSAAGQRYVCCS</sequence>
<dbReference type="InterPro" id="IPR006149">
    <property type="entry name" value="EB_dom"/>
</dbReference>
<feature type="domain" description="EB" evidence="2">
    <location>
        <begin position="512"/>
        <end position="563"/>
    </location>
</feature>
<feature type="domain" description="EB" evidence="2">
    <location>
        <begin position="117"/>
        <end position="168"/>
    </location>
</feature>
<keyword evidence="1" id="KW-0732">Signal</keyword>
<dbReference type="PANTHER" id="PTHR37157:SF2">
    <property type="entry name" value="EB DOMAIN-CONTAINING PROTEIN-RELATED"/>
    <property type="match status" value="1"/>
</dbReference>
<feature type="domain" description="EB" evidence="2">
    <location>
        <begin position="339"/>
        <end position="390"/>
    </location>
</feature>
<evidence type="ECO:0000313" key="3">
    <source>
        <dbReference type="EMBL" id="CAB3401516.1"/>
    </source>
</evidence>
<feature type="domain" description="EB" evidence="2">
    <location>
        <begin position="176"/>
        <end position="227"/>
    </location>
</feature>
<feature type="signal peptide" evidence="1">
    <location>
        <begin position="1"/>
        <end position="15"/>
    </location>
</feature>
<feature type="chain" id="PRO_5035911213" description="EB domain-containing protein" evidence="1">
    <location>
        <begin position="16"/>
        <end position="613"/>
    </location>
</feature>
<feature type="domain" description="EB" evidence="2">
    <location>
        <begin position="397"/>
        <end position="448"/>
    </location>
</feature>
<feature type="domain" description="EB" evidence="2">
    <location>
        <begin position="292"/>
        <end position="331"/>
    </location>
</feature>
<feature type="domain" description="EB" evidence="2">
    <location>
        <begin position="453"/>
        <end position="504"/>
    </location>
</feature>
<evidence type="ECO:0000313" key="4">
    <source>
        <dbReference type="Proteomes" id="UP000494206"/>
    </source>
</evidence>
<organism evidence="3 4">
    <name type="scientific">Caenorhabditis bovis</name>
    <dbReference type="NCBI Taxonomy" id="2654633"/>
    <lineage>
        <taxon>Eukaryota</taxon>
        <taxon>Metazoa</taxon>
        <taxon>Ecdysozoa</taxon>
        <taxon>Nematoda</taxon>
        <taxon>Chromadorea</taxon>
        <taxon>Rhabditida</taxon>
        <taxon>Rhabditina</taxon>
        <taxon>Rhabditomorpha</taxon>
        <taxon>Rhabditoidea</taxon>
        <taxon>Rhabditidae</taxon>
        <taxon>Peloderinae</taxon>
        <taxon>Caenorhabditis</taxon>
    </lineage>
</organism>
<dbReference type="EMBL" id="CADEPM010000003">
    <property type="protein sequence ID" value="CAB3401516.1"/>
    <property type="molecule type" value="Genomic_DNA"/>
</dbReference>
<accession>A0A8S1EK30</accession>
<keyword evidence="4" id="KW-1185">Reference proteome</keyword>
<dbReference type="InterPro" id="IPR028150">
    <property type="entry name" value="Lustrin_cystein"/>
</dbReference>
<dbReference type="Pfam" id="PF14625">
    <property type="entry name" value="Lustrin_cystein"/>
    <property type="match status" value="1"/>
</dbReference>